<evidence type="ECO:0000256" key="1">
    <source>
        <dbReference type="SAM" id="MobiDB-lite"/>
    </source>
</evidence>
<evidence type="ECO:0008006" key="4">
    <source>
        <dbReference type="Google" id="ProtNLM"/>
    </source>
</evidence>
<evidence type="ECO:0000313" key="2">
    <source>
        <dbReference type="EMBL" id="BBC34144.1"/>
    </source>
</evidence>
<reference evidence="2 3" key="1">
    <citation type="journal article" date="2010" name="ChemBioChem">
        <title>Cloning and characterization of the biosynthetic gene cluster of 16-membered macrolide antibiotic FD-891: involvement of a dual functional cytochrome P450 monooxygenase catalyzing epoxidation and hydroxylation.</title>
        <authorList>
            <person name="Kudo F."/>
            <person name="Motegi A."/>
            <person name="Mizoue K."/>
            <person name="Eguchi T."/>
        </authorList>
    </citation>
    <scope>NUCLEOTIDE SEQUENCE [LARGE SCALE GENOMIC DNA]</scope>
    <source>
        <strain evidence="2 3">A-8890</strain>
    </source>
</reference>
<sequence>MWVVCAGSRVWAVGAGFSGVLTFLHRMGDLHGWRSLFMATGSSGGFGQGVTGVGELRSIAASFVTPGPSGVAVRARLGPLTPGDEKVLRLVGAHLGSLAAKDLKARCRDGLSHSGQAWAVRKRELTPLSSSRWAGSITKATHDQWALARRCQSAHLQNLEAGIRTIEHRLSLPVGHKGTKHDPGGYRSRREWHAKSRRLRVLEDQLAAVRADREAGIVRVVRGGKRLARARHHLEAAGLTESGWRGRWEAERWFCQADGESGKRYGNETIRVTPDGEVSLKLPAPLAHLANAPHGRYVLACRVAFAHRGEEWADRVAADRAIAYRIHLDTSRDRWYVTASWQLPPTPTLPIEAALAHGVIGVDMNADHLAAWHLDPHGNPTGSPRRFSYDLTGTAEHRDAQVRHALTRLLHWANTRGVRAIAVEDLDFAAEKTREKHGRRKRFRQLISGMPTGKLRARLSSMTDATGIAVIAVDPAYTSRWGAHHWHKPLTSTTRKTTRHEAAAVAIGRRAQGHPIRRRTTPPPPHRSDAVGHRTVQADRRVPGREETRPRIPGPRTRSVGAGRGVNAGNQNAQHRPGRSTEHGFWQQDSLPLSL</sequence>
<feature type="region of interest" description="Disordered" evidence="1">
    <location>
        <begin position="507"/>
        <end position="595"/>
    </location>
</feature>
<organism evidence="2 3">
    <name type="scientific">Streptomyces graminofaciens</name>
    <dbReference type="NCBI Taxonomy" id="68212"/>
    <lineage>
        <taxon>Bacteria</taxon>
        <taxon>Bacillati</taxon>
        <taxon>Actinomycetota</taxon>
        <taxon>Actinomycetes</taxon>
        <taxon>Kitasatosporales</taxon>
        <taxon>Streptomycetaceae</taxon>
        <taxon>Streptomyces</taxon>
    </lineage>
</organism>
<gene>
    <name evidence="2" type="ORF">SGFS_054380</name>
</gene>
<feature type="compositionally biased region" description="Basic and acidic residues" evidence="1">
    <location>
        <begin position="526"/>
        <end position="550"/>
    </location>
</feature>
<name>A0ABN5VL27_9ACTN</name>
<proteinExistence type="predicted"/>
<dbReference type="EMBL" id="AP018448">
    <property type="protein sequence ID" value="BBC34144.1"/>
    <property type="molecule type" value="Genomic_DNA"/>
</dbReference>
<keyword evidence="3" id="KW-1185">Reference proteome</keyword>
<accession>A0ABN5VL27</accession>
<evidence type="ECO:0000313" key="3">
    <source>
        <dbReference type="Proteomes" id="UP001321542"/>
    </source>
</evidence>
<feature type="compositionally biased region" description="Basic residues" evidence="1">
    <location>
        <begin position="511"/>
        <end position="520"/>
    </location>
</feature>
<dbReference type="Proteomes" id="UP001321542">
    <property type="component" value="Chromosome"/>
</dbReference>
<reference evidence="2 3" key="2">
    <citation type="journal article" date="2023" name="ChemBioChem">
        <title>Acyltransferase Domain Exchange between Two Independent Type I Polyketide Synthases in the Same Producer Strain of Macrolide Antibiotics.</title>
        <authorList>
            <person name="Kudo F."/>
            <person name="Kishikawa K."/>
            <person name="Tsuboi K."/>
            <person name="Kido T."/>
            <person name="Usui T."/>
            <person name="Hashimoto J."/>
            <person name="Shin-Ya K."/>
            <person name="Miyanaga A."/>
            <person name="Eguchi T."/>
        </authorList>
    </citation>
    <scope>NUCLEOTIDE SEQUENCE [LARGE SCALE GENOMIC DNA]</scope>
    <source>
        <strain evidence="2 3">A-8890</strain>
    </source>
</reference>
<protein>
    <recommendedName>
        <fullName evidence="4">Transposase</fullName>
    </recommendedName>
</protein>